<dbReference type="InterPro" id="IPR002934">
    <property type="entry name" value="Polymerase_NTP_transf_dom"/>
</dbReference>
<dbReference type="GeneID" id="88765731"/>
<dbReference type="PANTHER" id="PTHR33933">
    <property type="entry name" value="NUCLEOTIDYLTRANSFERASE"/>
    <property type="match status" value="1"/>
</dbReference>
<dbReference type="CDD" id="cd05403">
    <property type="entry name" value="NT_KNTase_like"/>
    <property type="match status" value="1"/>
</dbReference>
<dbReference type="EMBL" id="AESD01000309">
    <property type="protein sequence ID" value="EHJ13315.1"/>
    <property type="molecule type" value="Genomic_DNA"/>
</dbReference>
<dbReference type="Pfam" id="PF01909">
    <property type="entry name" value="NTP_transf_2"/>
    <property type="match status" value="1"/>
</dbReference>
<dbReference type="InterPro" id="IPR052548">
    <property type="entry name" value="Type_VII_TA_antitoxin"/>
</dbReference>
<comment type="caution">
    <text evidence="2">The sequence shown here is derived from an EMBL/GenBank/DDBJ whole genome shotgun (WGS) entry which is preliminary data.</text>
</comment>
<dbReference type="Proteomes" id="UP000003477">
    <property type="component" value="Unassembled WGS sequence"/>
</dbReference>
<dbReference type="PANTHER" id="PTHR33933:SF1">
    <property type="entry name" value="PROTEIN ADENYLYLTRANSFERASE MNTA-RELATED"/>
    <property type="match status" value="1"/>
</dbReference>
<sequence length="110" mass="12640">MPTLLNPQLQIILEELSREVKRIYPETLSDIILYGSVARGEAQSDSDLDILIVLKQAFDYSEELEKTSQLIADLSLKYNTLISRSFIEQQRLISEKSPFIRNIRKDGIVL</sequence>
<reference evidence="2 3" key="1">
    <citation type="journal article" date="2011" name="Front. Microbiol.">
        <title>Two Strains of Crocosphaera watsonii with Highly Conserved Genomes are Distinguished by Strain-Specific Features.</title>
        <authorList>
            <person name="Bench S.R."/>
            <person name="Ilikchyan I.N."/>
            <person name="Tripp H.J."/>
            <person name="Zehr J.P."/>
        </authorList>
    </citation>
    <scope>NUCLEOTIDE SEQUENCE [LARGE SCALE GENOMIC DNA]</scope>
    <source>
        <strain evidence="2 3">WH 0003</strain>
    </source>
</reference>
<organism evidence="2 3">
    <name type="scientific">Crocosphaera watsonii WH 0003</name>
    <dbReference type="NCBI Taxonomy" id="423471"/>
    <lineage>
        <taxon>Bacteria</taxon>
        <taxon>Bacillati</taxon>
        <taxon>Cyanobacteriota</taxon>
        <taxon>Cyanophyceae</taxon>
        <taxon>Oscillatoriophycideae</taxon>
        <taxon>Chroococcales</taxon>
        <taxon>Aphanothecaceae</taxon>
        <taxon>Crocosphaera</taxon>
    </lineage>
</organism>
<protein>
    <recommendedName>
        <fullName evidence="1">Polymerase nucleotidyl transferase domain-containing protein</fullName>
    </recommendedName>
</protein>
<proteinExistence type="predicted"/>
<dbReference type="InterPro" id="IPR043519">
    <property type="entry name" value="NT_sf"/>
</dbReference>
<evidence type="ECO:0000313" key="2">
    <source>
        <dbReference type="EMBL" id="EHJ13315.1"/>
    </source>
</evidence>
<name>G5J3C2_CROWT</name>
<dbReference type="SUPFAM" id="SSF81301">
    <property type="entry name" value="Nucleotidyltransferase"/>
    <property type="match status" value="1"/>
</dbReference>
<accession>G5J3C2</accession>
<evidence type="ECO:0000313" key="3">
    <source>
        <dbReference type="Proteomes" id="UP000003477"/>
    </source>
</evidence>
<evidence type="ECO:0000259" key="1">
    <source>
        <dbReference type="Pfam" id="PF01909"/>
    </source>
</evidence>
<feature type="domain" description="Polymerase nucleotidyl transferase" evidence="1">
    <location>
        <begin position="13"/>
        <end position="89"/>
    </location>
</feature>
<dbReference type="AlphaFoldDB" id="G5J3C2"/>
<dbReference type="RefSeq" id="WP_007310321.1">
    <property type="nucleotide sequence ID" value="NZ_AESD01000309.1"/>
</dbReference>
<dbReference type="PATRIC" id="fig|423471.3.peg.1874"/>
<dbReference type="GO" id="GO:0016779">
    <property type="term" value="F:nucleotidyltransferase activity"/>
    <property type="evidence" value="ECO:0007669"/>
    <property type="project" value="InterPro"/>
</dbReference>
<gene>
    <name evidence="2" type="ORF">CWATWH0003_2000</name>
</gene>
<dbReference type="Gene3D" id="3.30.460.10">
    <property type="entry name" value="Beta Polymerase, domain 2"/>
    <property type="match status" value="1"/>
</dbReference>